<dbReference type="InterPro" id="IPR039226">
    <property type="entry name" value="Ski3/TTC37"/>
</dbReference>
<dbReference type="SUPFAM" id="SSF48452">
    <property type="entry name" value="TPR-like"/>
    <property type="match status" value="1"/>
</dbReference>
<feature type="region of interest" description="Disordered" evidence="4">
    <location>
        <begin position="47"/>
        <end position="67"/>
    </location>
</feature>
<feature type="transmembrane region" description="Helical" evidence="5">
    <location>
        <begin position="322"/>
        <end position="344"/>
    </location>
</feature>
<feature type="transmembrane region" description="Helical" evidence="5">
    <location>
        <begin position="293"/>
        <end position="310"/>
    </location>
</feature>
<comment type="caution">
    <text evidence="6">The sequence shown here is derived from an EMBL/GenBank/DDBJ whole genome shotgun (WGS) entry which is preliminary data.</text>
</comment>
<dbReference type="PANTHER" id="PTHR15704">
    <property type="entry name" value="SUPERKILLER 3 PROTEIN-RELATED"/>
    <property type="match status" value="1"/>
</dbReference>
<dbReference type="GO" id="GO:0055087">
    <property type="term" value="C:Ski complex"/>
    <property type="evidence" value="ECO:0007669"/>
    <property type="project" value="InterPro"/>
</dbReference>
<keyword evidence="2 3" id="KW-0802">TPR repeat</keyword>
<reference evidence="6 7" key="1">
    <citation type="submission" date="2018-11" db="EMBL/GenBank/DDBJ databases">
        <title>The Potential of Streptomyces as Biocontrol Agents against the Tomato grey mould, Botrytis cinerea (Gray mold) Frontiers in Microbiology.</title>
        <authorList>
            <person name="Li D."/>
        </authorList>
    </citation>
    <scope>NUCLEOTIDE SEQUENCE [LARGE SCALE GENOMIC DNA]</scope>
    <source>
        <strain evidence="6 7">NEAU-LD23</strain>
    </source>
</reference>
<keyword evidence="7" id="KW-1185">Reference proteome</keyword>
<keyword evidence="5" id="KW-1133">Transmembrane helix</keyword>
<evidence type="ECO:0000313" key="6">
    <source>
        <dbReference type="EMBL" id="RNG18194.1"/>
    </source>
</evidence>
<dbReference type="InterPro" id="IPR019734">
    <property type="entry name" value="TPR_rpt"/>
</dbReference>
<dbReference type="EMBL" id="RIBZ01000318">
    <property type="protein sequence ID" value="RNG18194.1"/>
    <property type="molecule type" value="Genomic_DNA"/>
</dbReference>
<feature type="region of interest" description="Disordered" evidence="4">
    <location>
        <begin position="10"/>
        <end position="29"/>
    </location>
</feature>
<keyword evidence="1" id="KW-0677">Repeat</keyword>
<dbReference type="GO" id="GO:0006401">
    <property type="term" value="P:RNA catabolic process"/>
    <property type="evidence" value="ECO:0007669"/>
    <property type="project" value="InterPro"/>
</dbReference>
<dbReference type="Proteomes" id="UP000275401">
    <property type="component" value="Unassembled WGS sequence"/>
</dbReference>
<protein>
    <submittedName>
        <fullName evidence="6">Tetratricopeptide repeat protein</fullName>
    </submittedName>
</protein>
<evidence type="ECO:0000256" key="3">
    <source>
        <dbReference type="PROSITE-ProRule" id="PRU00339"/>
    </source>
</evidence>
<name>A0A3M8VKT5_9ACTN</name>
<dbReference type="PANTHER" id="PTHR15704:SF7">
    <property type="entry name" value="SUPERKILLER COMPLEX PROTEIN 3"/>
    <property type="match status" value="1"/>
</dbReference>
<dbReference type="AlphaFoldDB" id="A0A3M8VKT5"/>
<evidence type="ECO:0000313" key="7">
    <source>
        <dbReference type="Proteomes" id="UP000275401"/>
    </source>
</evidence>
<gene>
    <name evidence="6" type="ORF">EEJ42_27785</name>
</gene>
<dbReference type="InterPro" id="IPR011990">
    <property type="entry name" value="TPR-like_helical_dom_sf"/>
</dbReference>
<feature type="repeat" description="TPR" evidence="3">
    <location>
        <begin position="101"/>
        <end position="134"/>
    </location>
</feature>
<feature type="compositionally biased region" description="Polar residues" evidence="4">
    <location>
        <begin position="19"/>
        <end position="28"/>
    </location>
</feature>
<evidence type="ECO:0000256" key="4">
    <source>
        <dbReference type="SAM" id="MobiDB-lite"/>
    </source>
</evidence>
<evidence type="ECO:0000256" key="1">
    <source>
        <dbReference type="ARBA" id="ARBA00022737"/>
    </source>
</evidence>
<organism evidence="6 7">
    <name type="scientific">Streptomyces botrytidirepellens</name>
    <dbReference type="NCBI Taxonomy" id="2486417"/>
    <lineage>
        <taxon>Bacteria</taxon>
        <taxon>Bacillati</taxon>
        <taxon>Actinomycetota</taxon>
        <taxon>Actinomycetes</taxon>
        <taxon>Kitasatosporales</taxon>
        <taxon>Streptomycetaceae</taxon>
        <taxon>Streptomyces</taxon>
    </lineage>
</organism>
<proteinExistence type="predicted"/>
<dbReference type="Gene3D" id="1.25.40.10">
    <property type="entry name" value="Tetratricopeptide repeat domain"/>
    <property type="match status" value="2"/>
</dbReference>
<sequence>MCWPRWARCGPRPARGSTPRATWPSSPTRAARTTICWPTSSGSGCCERRRRGRKRRRGPYMSGTGTEHPLTAQAAALIELERYDQAKELLARRLAGEPDDVRAWVRLAICHVNTKDFEDALHATQEALRRDPEDFDAHRFRSFALRRLGRSDESVAAAREAIRILPDHWMGYTALSEALISPPDRWPQAYEAAVTAVRLGPEEVGAHRALWKAALANGRRDVCDQAVSEVLRLDPSNAWALHERATRKAHSKEAKLPEVAQGYAQALAAAPSDQGLRKGLEGTLFRMVRGTRWLALLCLLIAVLTARVFPTEDDPTALPAPLGTRLYALALMGVVWALGAWRAYRKLPHGAKLGVWSLVRREFWVKLSLYEAVWCTLCAALIVIVPWTDRVFLQVLTHAGWVPPLITIWFERAALREAR</sequence>
<feature type="transmembrane region" description="Helical" evidence="5">
    <location>
        <begin position="391"/>
        <end position="410"/>
    </location>
</feature>
<dbReference type="SMART" id="SM00028">
    <property type="entry name" value="TPR"/>
    <property type="match status" value="3"/>
</dbReference>
<feature type="compositionally biased region" description="Basic residues" evidence="4">
    <location>
        <begin position="48"/>
        <end position="58"/>
    </location>
</feature>
<keyword evidence="5" id="KW-0472">Membrane</keyword>
<dbReference type="Pfam" id="PF14559">
    <property type="entry name" value="TPR_19"/>
    <property type="match status" value="1"/>
</dbReference>
<dbReference type="PROSITE" id="PS50005">
    <property type="entry name" value="TPR"/>
    <property type="match status" value="1"/>
</dbReference>
<keyword evidence="5" id="KW-0812">Transmembrane</keyword>
<feature type="transmembrane region" description="Helical" evidence="5">
    <location>
        <begin position="364"/>
        <end position="385"/>
    </location>
</feature>
<evidence type="ECO:0000256" key="5">
    <source>
        <dbReference type="SAM" id="Phobius"/>
    </source>
</evidence>
<evidence type="ECO:0000256" key="2">
    <source>
        <dbReference type="ARBA" id="ARBA00022803"/>
    </source>
</evidence>
<accession>A0A3M8VKT5</accession>